<dbReference type="STRING" id="188477.A0A3S1B9P4"/>
<gene>
    <name evidence="1" type="ORF">EGW08_013107</name>
</gene>
<comment type="caution">
    <text evidence="1">The sequence shown here is derived from an EMBL/GenBank/DDBJ whole genome shotgun (WGS) entry which is preliminary data.</text>
</comment>
<feature type="non-terminal residue" evidence="1">
    <location>
        <position position="1"/>
    </location>
</feature>
<dbReference type="PANTHER" id="PTHR33539:SF1">
    <property type="entry name" value="UPF0764 PROTEIN C16ORF89"/>
    <property type="match status" value="1"/>
</dbReference>
<evidence type="ECO:0000313" key="1">
    <source>
        <dbReference type="EMBL" id="RUS79129.1"/>
    </source>
</evidence>
<dbReference type="AlphaFoldDB" id="A0A3S1B9P4"/>
<dbReference type="GO" id="GO:0005829">
    <property type="term" value="C:cytosol"/>
    <property type="evidence" value="ECO:0007669"/>
    <property type="project" value="TreeGrafter"/>
</dbReference>
<dbReference type="Proteomes" id="UP000271974">
    <property type="component" value="Unassembled WGS sequence"/>
</dbReference>
<dbReference type="InterPro" id="IPR031751">
    <property type="entry name" value="DUF4735"/>
</dbReference>
<name>A0A3S1B9P4_ELYCH</name>
<organism evidence="1 2">
    <name type="scientific">Elysia chlorotica</name>
    <name type="common">Eastern emerald elysia</name>
    <name type="synonym">Sea slug</name>
    <dbReference type="NCBI Taxonomy" id="188477"/>
    <lineage>
        <taxon>Eukaryota</taxon>
        <taxon>Metazoa</taxon>
        <taxon>Spiralia</taxon>
        <taxon>Lophotrochozoa</taxon>
        <taxon>Mollusca</taxon>
        <taxon>Gastropoda</taxon>
        <taxon>Heterobranchia</taxon>
        <taxon>Euthyneura</taxon>
        <taxon>Panpulmonata</taxon>
        <taxon>Sacoglossa</taxon>
        <taxon>Placobranchoidea</taxon>
        <taxon>Plakobranchidae</taxon>
        <taxon>Elysia</taxon>
    </lineage>
</organism>
<protein>
    <submittedName>
        <fullName evidence="1">Uncharacterized protein</fullName>
    </submittedName>
</protein>
<dbReference type="PANTHER" id="PTHR33539">
    <property type="entry name" value="UPF0764 PROTEIN C16ORF89"/>
    <property type="match status" value="1"/>
</dbReference>
<dbReference type="Pfam" id="PF15882">
    <property type="entry name" value="DUF4735"/>
    <property type="match status" value="1"/>
</dbReference>
<proteinExistence type="predicted"/>
<keyword evidence="2" id="KW-1185">Reference proteome</keyword>
<sequence length="481" mass="54898">SPTFSPSLNQKRFSTQESHLRNGSRCNAGTSDKFIKCRCLIWFDTISDLNHSATRRFLDHIYDCCSFTMSTESNKSTNIATTSANMKLAQTMSTTVTKGFIIGLLLISITNGLHLRRGEDINPASPAKLQTCADINPASPAKLQTSVTTNSTMDFLLMTLDGLDKSMSFFQTELKNINLDAVIGTRIVQASLKVLLERLLRLDLLDSVPAPVIAHIKTLRDVAGEVSDLATPYIAVNEPDYYNRIGAILKEDLFAIDYASRDLMKGAPIWEYRRKEAMEEYNSDLCLSEVFRTCSVGQCHISNKCWQRMTKYGYNRYSLSHQIFYLEIAEKSGCGREIQRQIFLHQQPSLPVLYNTYCANMLAEANLIADNNFPAKQQDLFMEQGALCGMLGFREFFNSDWLIKILSWQDPQDGCYRWDGWPQEIDEVSDLVVNKQYRRRHKREERRDSNGCLCHRTAVAASALSQYVRFILEVWMEEQLY</sequence>
<evidence type="ECO:0000313" key="2">
    <source>
        <dbReference type="Proteomes" id="UP000271974"/>
    </source>
</evidence>
<accession>A0A3S1B9P4</accession>
<dbReference type="GO" id="GO:0016020">
    <property type="term" value="C:membrane"/>
    <property type="evidence" value="ECO:0007669"/>
    <property type="project" value="TreeGrafter"/>
</dbReference>
<dbReference type="OrthoDB" id="5949187at2759"/>
<dbReference type="EMBL" id="RQTK01000469">
    <property type="protein sequence ID" value="RUS79129.1"/>
    <property type="molecule type" value="Genomic_DNA"/>
</dbReference>
<reference evidence="1 2" key="1">
    <citation type="submission" date="2019-01" db="EMBL/GenBank/DDBJ databases">
        <title>A draft genome assembly of the solar-powered sea slug Elysia chlorotica.</title>
        <authorList>
            <person name="Cai H."/>
            <person name="Li Q."/>
            <person name="Fang X."/>
            <person name="Li J."/>
            <person name="Curtis N.E."/>
            <person name="Altenburger A."/>
            <person name="Shibata T."/>
            <person name="Feng M."/>
            <person name="Maeda T."/>
            <person name="Schwartz J.A."/>
            <person name="Shigenobu S."/>
            <person name="Lundholm N."/>
            <person name="Nishiyama T."/>
            <person name="Yang H."/>
            <person name="Hasebe M."/>
            <person name="Li S."/>
            <person name="Pierce S.K."/>
            <person name="Wang J."/>
        </authorList>
    </citation>
    <scope>NUCLEOTIDE SEQUENCE [LARGE SCALE GENOMIC DNA]</scope>
    <source>
        <strain evidence="1">EC2010</strain>
        <tissue evidence="1">Whole organism of an adult</tissue>
    </source>
</reference>